<dbReference type="PANTHER" id="PTHR33393">
    <property type="entry name" value="POLYGLUTAMINE SYNTHESIS ACCESSORY PROTEIN RV0574C-RELATED"/>
    <property type="match status" value="1"/>
</dbReference>
<dbReference type="EC" id="3.1.-.-" evidence="4"/>
<dbReference type="SMART" id="SM00854">
    <property type="entry name" value="PGA_cap"/>
    <property type="match status" value="1"/>
</dbReference>
<dbReference type="Gene3D" id="3.60.21.10">
    <property type="match status" value="1"/>
</dbReference>
<dbReference type="InterPro" id="IPR052169">
    <property type="entry name" value="CW_Biosynth-Accessory"/>
</dbReference>
<feature type="signal peptide" evidence="2">
    <location>
        <begin position="1"/>
        <end position="22"/>
    </location>
</feature>
<proteinExistence type="inferred from homology"/>
<comment type="similarity">
    <text evidence="1">Belongs to the CapA family.</text>
</comment>
<dbReference type="PROSITE" id="PS51257">
    <property type="entry name" value="PROKAR_LIPOPROTEIN"/>
    <property type="match status" value="1"/>
</dbReference>
<accession>A0ABT9IX72</accession>
<evidence type="ECO:0000256" key="1">
    <source>
        <dbReference type="ARBA" id="ARBA00005662"/>
    </source>
</evidence>
<dbReference type="Pfam" id="PF09587">
    <property type="entry name" value="PGA_cap"/>
    <property type="match status" value="1"/>
</dbReference>
<dbReference type="RefSeq" id="WP_305991207.1">
    <property type="nucleotide sequence ID" value="NZ_JAVAMP010000002.1"/>
</dbReference>
<protein>
    <submittedName>
        <fullName evidence="4">CapA family protein</fullName>
        <ecNumber evidence="4">3.1.-.-</ecNumber>
    </submittedName>
</protein>
<gene>
    <name evidence="4" type="ORF">Q5Y73_07330</name>
</gene>
<sequence>MKKILLFSIILLSGCGSNTFTANDLELQEPIELTISDEANPLKDIKKAAFKRKYILLNQEPEAYSTTAELYAVGDIMMHYPQILHGYDKEVGQYSFDSYFTEVKDLFVDGEWVIGNLETPLAGEAVGYSGYPQFNAPEQLADALKNAGFNILTTANNHSLDRRENGVINTLKFLDERKIHSTGTAASREEAQQLLTVSKNEINMGFLAYTYGTNGIPIPEGKEYLVNLIDNDQMANDIQKLKTAGVDIVTVSVHFGSEYQRNPNELQKNIVKHLIKSGADIILGSHPHVVQPYEFLELQGYDGEMKKGIVIYSLGNFISNQGPDQGTALYTDVGVIFKVAIEKHFPENKTVITHIETIPTWVHKYYADNKKNYRILPIKKMITSKEDEYLPSNTYPLLETYFEEVSQHLHSINAIPIGGFSN</sequence>
<evidence type="ECO:0000259" key="3">
    <source>
        <dbReference type="SMART" id="SM00854"/>
    </source>
</evidence>
<evidence type="ECO:0000313" key="4">
    <source>
        <dbReference type="EMBL" id="MDP5273912.1"/>
    </source>
</evidence>
<feature type="domain" description="Capsule synthesis protein CapA" evidence="3">
    <location>
        <begin position="69"/>
        <end position="321"/>
    </location>
</feature>
<name>A0ABT9IX72_9BACL</name>
<dbReference type="Proteomes" id="UP001231941">
    <property type="component" value="Unassembled WGS sequence"/>
</dbReference>
<dbReference type="SUPFAM" id="SSF56300">
    <property type="entry name" value="Metallo-dependent phosphatases"/>
    <property type="match status" value="1"/>
</dbReference>
<comment type="caution">
    <text evidence="4">The sequence shown here is derived from an EMBL/GenBank/DDBJ whole genome shotgun (WGS) entry which is preliminary data.</text>
</comment>
<dbReference type="GO" id="GO:0016787">
    <property type="term" value="F:hydrolase activity"/>
    <property type="evidence" value="ECO:0007669"/>
    <property type="project" value="UniProtKB-KW"/>
</dbReference>
<organism evidence="4 5">
    <name type="scientific">Chengkuizengella axinellae</name>
    <dbReference type="NCBI Taxonomy" id="3064388"/>
    <lineage>
        <taxon>Bacteria</taxon>
        <taxon>Bacillati</taxon>
        <taxon>Bacillota</taxon>
        <taxon>Bacilli</taxon>
        <taxon>Bacillales</taxon>
        <taxon>Paenibacillaceae</taxon>
        <taxon>Chengkuizengella</taxon>
    </lineage>
</organism>
<dbReference type="InterPro" id="IPR029052">
    <property type="entry name" value="Metallo-depent_PP-like"/>
</dbReference>
<dbReference type="EMBL" id="JAVAMP010000002">
    <property type="protein sequence ID" value="MDP5273912.1"/>
    <property type="molecule type" value="Genomic_DNA"/>
</dbReference>
<dbReference type="CDD" id="cd07381">
    <property type="entry name" value="MPP_CapA"/>
    <property type="match status" value="1"/>
</dbReference>
<evidence type="ECO:0000313" key="5">
    <source>
        <dbReference type="Proteomes" id="UP001231941"/>
    </source>
</evidence>
<keyword evidence="5" id="KW-1185">Reference proteome</keyword>
<reference evidence="4 5" key="1">
    <citation type="submission" date="2023-08" db="EMBL/GenBank/DDBJ databases">
        <authorList>
            <person name="Park J.-S."/>
        </authorList>
    </citation>
    <scope>NUCLEOTIDE SEQUENCE [LARGE SCALE GENOMIC DNA]</scope>
    <source>
        <strain evidence="4 5">2205SS18-9</strain>
    </source>
</reference>
<evidence type="ECO:0000256" key="2">
    <source>
        <dbReference type="SAM" id="SignalP"/>
    </source>
</evidence>
<dbReference type="PANTHER" id="PTHR33393:SF12">
    <property type="entry name" value="CAPSULE BIOSYNTHESIS PROTEIN CAPA"/>
    <property type="match status" value="1"/>
</dbReference>
<feature type="chain" id="PRO_5046627852" evidence="2">
    <location>
        <begin position="23"/>
        <end position="422"/>
    </location>
</feature>
<keyword evidence="4" id="KW-0378">Hydrolase</keyword>
<dbReference type="InterPro" id="IPR019079">
    <property type="entry name" value="Capsule_synth_CapA"/>
</dbReference>
<keyword evidence="2" id="KW-0732">Signal</keyword>